<evidence type="ECO:0000259" key="3">
    <source>
        <dbReference type="Pfam" id="PF14258"/>
    </source>
</evidence>
<sequence>MQTRTTSKRSLIWLAAALLLFISINYAATPETPERYPAYVSDSPSPTGIKAFYTYMDNQTNAAERWHHPPDLLERQDNNRLLIMVEPSFIPATEEMQNYISFMESGNTILLLNTNPEGMFDIETLTGQENSGSVMGQEGNEYAADINSTFRLDTNNVDDVLLNDNVGAIAVEKTFEKGKLITAVAPEWITNENILEQDHLELILSLVRSQTEWETIYIDEYIHSSKNAPSLTTVYPDWLLVIGFQAILFAVIWLWFKGKRFGPMVIPREETVRFSDERIQALAAWYQKNKLYIDSLQGQADYVRLLLQERWGISYHKDWSTIQEQLESKLVSDLDVKQFINGLLNVLHQRRISKKTYVSWSKKIDQLRKEVEEQ</sequence>
<dbReference type="AlphaFoldDB" id="A0A917UY72"/>
<organism evidence="4 5">
    <name type="scientific">Lentibacillus kapialis</name>
    <dbReference type="NCBI Taxonomy" id="340214"/>
    <lineage>
        <taxon>Bacteria</taxon>
        <taxon>Bacillati</taxon>
        <taxon>Bacillota</taxon>
        <taxon>Bacilli</taxon>
        <taxon>Bacillales</taxon>
        <taxon>Bacillaceae</taxon>
        <taxon>Lentibacillus</taxon>
    </lineage>
</organism>
<dbReference type="RefSeq" id="WP_188632605.1">
    <property type="nucleotide sequence ID" value="NZ_BMNQ01000018.1"/>
</dbReference>
<keyword evidence="2" id="KW-0732">Signal</keyword>
<feature type="chain" id="PRO_5037548264" description="DUF4350 domain-containing protein" evidence="2">
    <location>
        <begin position="28"/>
        <end position="374"/>
    </location>
</feature>
<feature type="transmembrane region" description="Helical" evidence="1">
    <location>
        <begin position="238"/>
        <end position="256"/>
    </location>
</feature>
<name>A0A917UY72_9BACI</name>
<evidence type="ECO:0000313" key="4">
    <source>
        <dbReference type="EMBL" id="GGJ94530.1"/>
    </source>
</evidence>
<keyword evidence="1" id="KW-1133">Transmembrane helix</keyword>
<keyword evidence="5" id="KW-1185">Reference proteome</keyword>
<dbReference type="Pfam" id="PF14258">
    <property type="entry name" value="DUF4350"/>
    <property type="match status" value="1"/>
</dbReference>
<accession>A0A917UY72</accession>
<reference evidence="4" key="2">
    <citation type="submission" date="2020-09" db="EMBL/GenBank/DDBJ databases">
        <authorList>
            <person name="Sun Q."/>
            <person name="Ohkuma M."/>
        </authorList>
    </citation>
    <scope>NUCLEOTIDE SEQUENCE</scope>
    <source>
        <strain evidence="4">JCM 12580</strain>
    </source>
</reference>
<evidence type="ECO:0000313" key="5">
    <source>
        <dbReference type="Proteomes" id="UP000658382"/>
    </source>
</evidence>
<reference evidence="4" key="1">
    <citation type="journal article" date="2014" name="Int. J. Syst. Evol. Microbiol.">
        <title>Complete genome sequence of Corynebacterium casei LMG S-19264T (=DSM 44701T), isolated from a smear-ripened cheese.</title>
        <authorList>
            <consortium name="US DOE Joint Genome Institute (JGI-PGF)"/>
            <person name="Walter F."/>
            <person name="Albersmeier A."/>
            <person name="Kalinowski J."/>
            <person name="Ruckert C."/>
        </authorList>
    </citation>
    <scope>NUCLEOTIDE SEQUENCE</scope>
    <source>
        <strain evidence="4">JCM 12580</strain>
    </source>
</reference>
<protein>
    <recommendedName>
        <fullName evidence="3">DUF4350 domain-containing protein</fullName>
    </recommendedName>
</protein>
<proteinExistence type="predicted"/>
<gene>
    <name evidence="4" type="ORF">GCM10007063_16280</name>
</gene>
<dbReference type="EMBL" id="BMNQ01000018">
    <property type="protein sequence ID" value="GGJ94530.1"/>
    <property type="molecule type" value="Genomic_DNA"/>
</dbReference>
<feature type="signal peptide" evidence="2">
    <location>
        <begin position="1"/>
        <end position="27"/>
    </location>
</feature>
<dbReference type="InterPro" id="IPR025646">
    <property type="entry name" value="DUF4350"/>
</dbReference>
<comment type="caution">
    <text evidence="4">The sequence shown here is derived from an EMBL/GenBank/DDBJ whole genome shotgun (WGS) entry which is preliminary data.</text>
</comment>
<feature type="domain" description="DUF4350" evidence="3">
    <location>
        <begin position="41"/>
        <end position="207"/>
    </location>
</feature>
<evidence type="ECO:0000256" key="1">
    <source>
        <dbReference type="SAM" id="Phobius"/>
    </source>
</evidence>
<evidence type="ECO:0000256" key="2">
    <source>
        <dbReference type="SAM" id="SignalP"/>
    </source>
</evidence>
<dbReference type="Proteomes" id="UP000658382">
    <property type="component" value="Unassembled WGS sequence"/>
</dbReference>
<keyword evidence="1" id="KW-0812">Transmembrane</keyword>
<keyword evidence="1" id="KW-0472">Membrane</keyword>